<protein>
    <submittedName>
        <fullName evidence="3">RNA-binding protein S1</fullName>
    </submittedName>
</protein>
<dbReference type="AlphaFoldDB" id="A0A2I1K541"/>
<dbReference type="Pfam" id="PF00575">
    <property type="entry name" value="S1"/>
    <property type="match status" value="1"/>
</dbReference>
<dbReference type="SUPFAM" id="SSF50249">
    <property type="entry name" value="Nucleic acid-binding proteins"/>
    <property type="match status" value="1"/>
</dbReference>
<dbReference type="OrthoDB" id="9810507at2"/>
<sequence length="175" mass="19060">MAVEVGQVVQGEVTGITNFGAFVQLPENQSGLVHISEISAGFVKEVSDYLSVGDTVQVKVLKVTPDGKINLSIRQANPEEDSASANRQPQQKFNSNERSGRPQNRRGNFEDKVAHEREVKNTLAAPTAQSKSRTDAGDSSFDSLMSAFLKDSEDRLASLRRNTEGKRGGRGGRRN</sequence>
<dbReference type="GO" id="GO:0006412">
    <property type="term" value="P:translation"/>
    <property type="evidence" value="ECO:0007669"/>
    <property type="project" value="TreeGrafter"/>
</dbReference>
<dbReference type="InterPro" id="IPR012340">
    <property type="entry name" value="NA-bd_OB-fold"/>
</dbReference>
<dbReference type="SMART" id="SM00316">
    <property type="entry name" value="S1"/>
    <property type="match status" value="1"/>
</dbReference>
<dbReference type="PANTHER" id="PTHR10724">
    <property type="entry name" value="30S RIBOSOMAL PROTEIN S1"/>
    <property type="match status" value="1"/>
</dbReference>
<dbReference type="InterPro" id="IPR050437">
    <property type="entry name" value="Ribos_protein_bS1-like"/>
</dbReference>
<feature type="compositionally biased region" description="Basic and acidic residues" evidence="1">
    <location>
        <begin position="150"/>
        <end position="167"/>
    </location>
</feature>
<dbReference type="Gene3D" id="2.40.50.140">
    <property type="entry name" value="Nucleic acid-binding proteins"/>
    <property type="match status" value="1"/>
</dbReference>
<dbReference type="GO" id="GO:0003729">
    <property type="term" value="F:mRNA binding"/>
    <property type="evidence" value="ECO:0007669"/>
    <property type="project" value="TreeGrafter"/>
</dbReference>
<dbReference type="InterPro" id="IPR003029">
    <property type="entry name" value="S1_domain"/>
</dbReference>
<dbReference type="PROSITE" id="PS50126">
    <property type="entry name" value="S1"/>
    <property type="match status" value="1"/>
</dbReference>
<feature type="compositionally biased region" description="Basic and acidic residues" evidence="1">
    <location>
        <begin position="107"/>
        <end position="120"/>
    </location>
</feature>
<evidence type="ECO:0000313" key="3">
    <source>
        <dbReference type="EMBL" id="PKY90675.1"/>
    </source>
</evidence>
<dbReference type="GO" id="GO:0003735">
    <property type="term" value="F:structural constituent of ribosome"/>
    <property type="evidence" value="ECO:0007669"/>
    <property type="project" value="TreeGrafter"/>
</dbReference>
<comment type="caution">
    <text evidence="3">The sequence shown here is derived from an EMBL/GenBank/DDBJ whole genome shotgun (WGS) entry which is preliminary data.</text>
</comment>
<reference evidence="3 4" key="1">
    <citation type="submission" date="2017-12" db="EMBL/GenBank/DDBJ databases">
        <title>Phylogenetic diversity of female urinary microbiome.</title>
        <authorList>
            <person name="Thomas-White K."/>
            <person name="Wolfe A.J."/>
        </authorList>
    </citation>
    <scope>NUCLEOTIDE SEQUENCE [LARGE SCALE GENOMIC DNA]</scope>
    <source>
        <strain evidence="3 4">UMB0898</strain>
    </source>
</reference>
<evidence type="ECO:0000256" key="1">
    <source>
        <dbReference type="SAM" id="MobiDB-lite"/>
    </source>
</evidence>
<dbReference type="Proteomes" id="UP000234384">
    <property type="component" value="Unassembled WGS sequence"/>
</dbReference>
<feature type="domain" description="S1 motif" evidence="2">
    <location>
        <begin position="6"/>
        <end position="74"/>
    </location>
</feature>
<evidence type="ECO:0000259" key="2">
    <source>
        <dbReference type="PROSITE" id="PS50126"/>
    </source>
</evidence>
<dbReference type="FunFam" id="2.40.50.140:FF:000051">
    <property type="entry name" value="RNA-binding transcriptional accessory protein"/>
    <property type="match status" value="1"/>
</dbReference>
<dbReference type="RefSeq" id="WP_101953648.1">
    <property type="nucleotide sequence ID" value="NZ_PKHE01000001.1"/>
</dbReference>
<dbReference type="GO" id="GO:0005737">
    <property type="term" value="C:cytoplasm"/>
    <property type="evidence" value="ECO:0007669"/>
    <property type="project" value="UniProtKB-ARBA"/>
</dbReference>
<evidence type="ECO:0000313" key="4">
    <source>
        <dbReference type="Proteomes" id="UP000234384"/>
    </source>
</evidence>
<feature type="compositionally biased region" description="Polar residues" evidence="1">
    <location>
        <begin position="83"/>
        <end position="106"/>
    </location>
</feature>
<feature type="region of interest" description="Disordered" evidence="1">
    <location>
        <begin position="75"/>
        <end position="175"/>
    </location>
</feature>
<dbReference type="NCBIfam" id="NF006363">
    <property type="entry name" value="PRK08582.1"/>
    <property type="match status" value="1"/>
</dbReference>
<dbReference type="EMBL" id="PKHE01000001">
    <property type="protein sequence ID" value="PKY90675.1"/>
    <property type="molecule type" value="Genomic_DNA"/>
</dbReference>
<dbReference type="CDD" id="cd05692">
    <property type="entry name" value="S1_RPS1_repeat_hs4"/>
    <property type="match status" value="1"/>
</dbReference>
<accession>A0A2I1K541</accession>
<gene>
    <name evidence="3" type="ORF">CYJ57_00435</name>
</gene>
<organism evidence="3 4">
    <name type="scientific">Falseniella ignava</name>
    <dbReference type="NCBI Taxonomy" id="137730"/>
    <lineage>
        <taxon>Bacteria</taxon>
        <taxon>Bacillati</taxon>
        <taxon>Bacillota</taxon>
        <taxon>Bacilli</taxon>
        <taxon>Lactobacillales</taxon>
        <taxon>Aerococcaceae</taxon>
        <taxon>Falseniella</taxon>
    </lineage>
</organism>
<name>A0A2I1K541_9LACT</name>
<proteinExistence type="predicted"/>